<dbReference type="InterPro" id="IPR016024">
    <property type="entry name" value="ARM-type_fold"/>
</dbReference>
<evidence type="ECO:0000256" key="2">
    <source>
        <dbReference type="ARBA" id="ARBA00022692"/>
    </source>
</evidence>
<keyword evidence="3" id="KW-0735">Signal-anchor</keyword>
<keyword evidence="4 9" id="KW-1133">Transmembrane helix</keyword>
<dbReference type="Pfam" id="PF01369">
    <property type="entry name" value="Sec7"/>
    <property type="match status" value="1"/>
</dbReference>
<feature type="region of interest" description="Disordered" evidence="8">
    <location>
        <begin position="1046"/>
        <end position="1076"/>
    </location>
</feature>
<accession>A0AAN6RF12</accession>
<feature type="region of interest" description="Disordered" evidence="8">
    <location>
        <begin position="631"/>
        <end position="655"/>
    </location>
</feature>
<feature type="transmembrane region" description="Helical" evidence="9">
    <location>
        <begin position="45"/>
        <end position="64"/>
    </location>
</feature>
<dbReference type="Gene3D" id="1.10.1000.11">
    <property type="entry name" value="Arf Nucleotide-binding Site Opener,domain 2"/>
    <property type="match status" value="1"/>
</dbReference>
<dbReference type="GO" id="GO:0005085">
    <property type="term" value="F:guanyl-nucleotide exchange factor activity"/>
    <property type="evidence" value="ECO:0007669"/>
    <property type="project" value="InterPro"/>
</dbReference>
<dbReference type="GO" id="GO:0032012">
    <property type="term" value="P:regulation of ARF protein signal transduction"/>
    <property type="evidence" value="ECO:0007669"/>
    <property type="project" value="InterPro"/>
</dbReference>
<keyword evidence="5" id="KW-0333">Golgi apparatus</keyword>
<dbReference type="EMBL" id="WVTA01000013">
    <property type="protein sequence ID" value="KAK3202925.1"/>
    <property type="molecule type" value="Genomic_DNA"/>
</dbReference>
<dbReference type="PANTHER" id="PTHR43083">
    <property type="entry name" value="MANNAN POLYMERASE II"/>
    <property type="match status" value="1"/>
</dbReference>
<feature type="compositionally biased region" description="Basic and acidic residues" evidence="8">
    <location>
        <begin position="1064"/>
        <end position="1076"/>
    </location>
</feature>
<evidence type="ECO:0000256" key="4">
    <source>
        <dbReference type="ARBA" id="ARBA00022989"/>
    </source>
</evidence>
<feature type="compositionally biased region" description="Polar residues" evidence="8">
    <location>
        <begin position="1050"/>
        <end position="1059"/>
    </location>
</feature>
<dbReference type="Pfam" id="PF03452">
    <property type="entry name" value="Anp1"/>
    <property type="match status" value="1"/>
</dbReference>
<reference evidence="11 12" key="1">
    <citation type="submission" date="2021-02" db="EMBL/GenBank/DDBJ databases">
        <title>Genome assembly of Pseudopithomyces chartarum.</title>
        <authorList>
            <person name="Jauregui R."/>
            <person name="Singh J."/>
            <person name="Voisey C."/>
        </authorList>
    </citation>
    <scope>NUCLEOTIDE SEQUENCE [LARGE SCALE GENOMIC DNA]</scope>
    <source>
        <strain evidence="11 12">AGR01</strain>
    </source>
</reference>
<comment type="caution">
    <text evidence="11">The sequence shown here is derived from an EMBL/GenBank/DDBJ whole genome shotgun (WGS) entry which is preliminary data.</text>
</comment>
<feature type="compositionally biased region" description="Basic and acidic residues" evidence="8">
    <location>
        <begin position="835"/>
        <end position="848"/>
    </location>
</feature>
<dbReference type="InterPro" id="IPR032691">
    <property type="entry name" value="Mon2/Sec7/BIG1-like_HUS"/>
</dbReference>
<organism evidence="11 12">
    <name type="scientific">Pseudopithomyces chartarum</name>
    <dbReference type="NCBI Taxonomy" id="1892770"/>
    <lineage>
        <taxon>Eukaryota</taxon>
        <taxon>Fungi</taxon>
        <taxon>Dikarya</taxon>
        <taxon>Ascomycota</taxon>
        <taxon>Pezizomycotina</taxon>
        <taxon>Dothideomycetes</taxon>
        <taxon>Pleosporomycetidae</taxon>
        <taxon>Pleosporales</taxon>
        <taxon>Massarineae</taxon>
        <taxon>Didymosphaeriaceae</taxon>
        <taxon>Pseudopithomyces</taxon>
    </lineage>
</organism>
<dbReference type="SMART" id="SM00222">
    <property type="entry name" value="Sec7"/>
    <property type="match status" value="1"/>
</dbReference>
<feature type="domain" description="SEC7" evidence="10">
    <location>
        <begin position="1172"/>
        <end position="1362"/>
    </location>
</feature>
<dbReference type="Gene3D" id="3.90.550.10">
    <property type="entry name" value="Spore Coat Polysaccharide Biosynthesis Protein SpsA, Chain A"/>
    <property type="match status" value="1"/>
</dbReference>
<feature type="region of interest" description="Disordered" evidence="8">
    <location>
        <begin position="397"/>
        <end position="561"/>
    </location>
</feature>
<evidence type="ECO:0000256" key="8">
    <source>
        <dbReference type="SAM" id="MobiDB-lite"/>
    </source>
</evidence>
<feature type="compositionally biased region" description="Polar residues" evidence="8">
    <location>
        <begin position="542"/>
        <end position="552"/>
    </location>
</feature>
<dbReference type="GO" id="GO:0000009">
    <property type="term" value="F:alpha-1,6-mannosyltransferase activity"/>
    <property type="evidence" value="ECO:0007669"/>
    <property type="project" value="TreeGrafter"/>
</dbReference>
<gene>
    <name evidence="11" type="ORF">GRF29_154g1263644</name>
</gene>
<keyword evidence="12" id="KW-1185">Reference proteome</keyword>
<dbReference type="GO" id="GO:0006487">
    <property type="term" value="P:protein N-linked glycosylation"/>
    <property type="evidence" value="ECO:0007669"/>
    <property type="project" value="TreeGrafter"/>
</dbReference>
<sequence length="2130" mass="238029">MLASLQLDPSALWRDNSSWEHDANFDCHCRFQPRSQPALRRRRQLIQRLLLIGSIFLTGLFFFFPDLRPNLGSGPLSYLATGDDAKLETVRYYDLSNVQGTARGWEREERILLCAPLRDASPHLPMFFSHLKNLTYPHNLIDLAFLVGDSKDNTLELLNSKLEELQADPEPKNTFGEISILQKDFGQKVNQDVESRHGFAAQAGRRKSMAQARNWLLSAALRPTHSWVYWRDVDVETAPFTILEDLMRHNKDVIVPNVWRPLPDWLGGEQPYDLNSWQESETALALADTLDEDAVIVEGYAEYATWRPHLAYLRDPYGDPDMEMEIDGVGGVSILAKAKVFRQGVHFPAFSFEKHAETEGFGKMAKRMKFSVVGLPHYTIWHLYEPSVDDIRHMEEMEKDRKKKEAEEEAKKQKEDKINKQFDSKSKDWEKEKATVQDLVQKAKDEASEEEKKKKEAEKPAKEVMKEGDSTPADPKPKEGEKKEGDAAKKDNEKREEIHEAWGVDEKAKQEPKQPEHPEAAYRDLRPLQTSPNERAIPSAHLPSTSNLPLNMSSDGSDSSLSESIQDAITLAEPRRIPVAVNPVALVVTECITVTSAMRKHARWAHSSVAAILGGSSNKTPAIQKRDRAGQGIVGGTGQQEEAVPSRWGLRGKKGKSLQDNPLMSAFARLRNELKGCKDVKTFDTPSMLHPFLQVIRSSSTSAPITSLALIAITKFLSYNIISRESPRLPEAMQQLSSAITHCRFEASDSPADEIVLLRILKLMESMVSGQAGEVLGDESICEMMETGLSMCCQSRLSELIRRSAEISMVSMCQVIFKRLKTLEIDSPEELQKLDKELDSEEKSDGLKMDPTTNGESEGAPTKVEEPQQPSTSEKGEGDTDSIAPNPGASTLDLAATTEPDQTPVDIKPYSLPSIRELFRVLVDLLDPHDRQHTDTMRVMALRIVDVALEVAGPSIASHPSLATLAKDTLCRHLFQLVRAENMAILNESLRVAGTLLATCRNVLKLQQELYLSYLVACLFPRVEIPLEPGIDPSLYEGVPQAPSLIKPAPQQNATSGRSTPVPVKDRQKLGLEGGARKPDAREAMIENLGGLVRIPSFMAELFISYDCETDRMDLCLDIIGLLSRNAFPDSATWSTVNVPPLCLDALLGFVQSIADRLDDEPTTDGYPSAEELRERRSRKNIIIRGATKFNENPKGGIAFLAAQGIIENPDDPKSIVRILQSTSRVDKRILGEFISKRGNEAILQAFIAEFDFSNLRVDEALRRLLHSFRLPGESALIERIVTEFSAQYFQQVGSGDIANIDSLYVLVYATIMLNTDQHNPQVKNDKRMALGDFARNLRGVNDGKDFDTEYLKCIYESIKTHEIILPEEHETRHAYDSAWKELLIKTQSTSDLVICDTNIFDADMFGATWKPIVATLSYVFMSATDDAVFSRVVTGFDQCAQIAAKYQLSDALDRIISCLAYISTLAPDIPPSTSLNTEVQVEKKSVMVSETAVRFGRDGRAQLATVVLFQVIKSNEASIRDGWNHLIHIMVNLFINSLIPPYFLSFQKTLALPPIPLQSPAQIIDRVERPADTGIFSALTSYVSSFANDEPPEPSDQEIEYTLCTVDTVKECHFEDILANISQLPLDSLRSLLMSLLEQIPEDGSSPRVIVVKPELPSTSSPRTNGSKTKLNRPTYDPSLVFVLELATVLALRDDETVQELAKDVADALSTVIKDAANLHPVLIARCVYYLLSILKASNDHDFIRAPVLLHTFSKFDEELLKQCADPLLKGLADCLKGPNGLRVELASSPDFWAILNKLQRVPEAAGDVFQLVEDLTTSSLPGVTADNYEATIALLNEFANTAQVGARQEQLHDQAVRRGKAPKSKKPESDEIVVRGSTAMTIVFQMTSKVSNFIEQSHLETTEAWTAYWSPILKTLTHQCLNPCREIRQQAFGALQRTLLSNELASPDHQEWTAIFSEVLFPLITQLLKPEVYQSDPLGMSETRVRAATLLSRVFLHYLVMLSETDDLLELWLKIITIMDRLINSGQGDNLEEAVAENLKNMLLVLSSGGYLVPPDEKPEKEELWNETWKRINRFLPNFFAELFPEEAKKPKVERKAKEAATKEKENEQAPVEDKAESAPEKSPEKDE</sequence>
<dbReference type="GO" id="GO:0000032">
    <property type="term" value="P:cell wall mannoprotein biosynthetic process"/>
    <property type="evidence" value="ECO:0007669"/>
    <property type="project" value="TreeGrafter"/>
</dbReference>
<evidence type="ECO:0000313" key="11">
    <source>
        <dbReference type="EMBL" id="KAK3202925.1"/>
    </source>
</evidence>
<evidence type="ECO:0000256" key="3">
    <source>
        <dbReference type="ARBA" id="ARBA00022968"/>
    </source>
</evidence>
<dbReference type="InterPro" id="IPR023394">
    <property type="entry name" value="Sec7_C_sf"/>
</dbReference>
<name>A0AAN6RF12_9PLEO</name>
<dbReference type="PANTHER" id="PTHR43083:SF2">
    <property type="entry name" value="MANNAN POLYMERASE II COMPLEX ANP1 SUBUNIT"/>
    <property type="match status" value="1"/>
</dbReference>
<dbReference type="InterPro" id="IPR000904">
    <property type="entry name" value="Sec7_dom"/>
</dbReference>
<dbReference type="Pfam" id="PF23325">
    <property type="entry name" value="TPR_28"/>
    <property type="match status" value="1"/>
</dbReference>
<dbReference type="CDD" id="cd00171">
    <property type="entry name" value="Sec7"/>
    <property type="match status" value="1"/>
</dbReference>
<dbReference type="Proteomes" id="UP001280581">
    <property type="component" value="Unassembled WGS sequence"/>
</dbReference>
<protein>
    <recommendedName>
        <fullName evidence="10">SEC7 domain-containing protein</fullName>
    </recommendedName>
</protein>
<dbReference type="GO" id="GO:0000136">
    <property type="term" value="C:mannan polymerase complex"/>
    <property type="evidence" value="ECO:0007669"/>
    <property type="project" value="TreeGrafter"/>
</dbReference>
<dbReference type="GO" id="GO:0016192">
    <property type="term" value="P:vesicle-mediated transport"/>
    <property type="evidence" value="ECO:0007669"/>
    <property type="project" value="UniProtKB-ARBA"/>
</dbReference>
<evidence type="ECO:0000256" key="9">
    <source>
        <dbReference type="SAM" id="Phobius"/>
    </source>
</evidence>
<dbReference type="InterPro" id="IPR029044">
    <property type="entry name" value="Nucleotide-diphossugar_trans"/>
</dbReference>
<feature type="region of interest" description="Disordered" evidence="8">
    <location>
        <begin position="835"/>
        <end position="908"/>
    </location>
</feature>
<dbReference type="SUPFAM" id="SSF53448">
    <property type="entry name" value="Nucleotide-diphospho-sugar transferases"/>
    <property type="match status" value="1"/>
</dbReference>
<evidence type="ECO:0000256" key="1">
    <source>
        <dbReference type="ARBA" id="ARBA00004323"/>
    </source>
</evidence>
<keyword evidence="2 9" id="KW-0812">Transmembrane</keyword>
<dbReference type="SUPFAM" id="SSF48371">
    <property type="entry name" value="ARM repeat"/>
    <property type="match status" value="1"/>
</dbReference>
<feature type="compositionally biased region" description="Basic and acidic residues" evidence="8">
    <location>
        <begin position="397"/>
        <end position="526"/>
    </location>
</feature>
<dbReference type="Pfam" id="PF12783">
    <property type="entry name" value="Sec7-like_HUS"/>
    <property type="match status" value="1"/>
</dbReference>
<dbReference type="PROSITE" id="PS50190">
    <property type="entry name" value="SEC7"/>
    <property type="match status" value="1"/>
</dbReference>
<evidence type="ECO:0000256" key="7">
    <source>
        <dbReference type="ARBA" id="ARBA00037964"/>
    </source>
</evidence>
<evidence type="ECO:0000256" key="6">
    <source>
        <dbReference type="ARBA" id="ARBA00023136"/>
    </source>
</evidence>
<proteinExistence type="inferred from homology"/>
<dbReference type="InterPro" id="IPR056604">
    <property type="entry name" value="GBF1-like_TPR"/>
</dbReference>
<dbReference type="SUPFAM" id="SSF48425">
    <property type="entry name" value="Sec7 domain"/>
    <property type="match status" value="1"/>
</dbReference>
<keyword evidence="6 9" id="KW-0472">Membrane</keyword>
<dbReference type="InterPro" id="IPR035999">
    <property type="entry name" value="Sec7_dom_sf"/>
</dbReference>
<evidence type="ECO:0000259" key="10">
    <source>
        <dbReference type="PROSITE" id="PS50190"/>
    </source>
</evidence>
<comment type="subcellular location">
    <subcellularLocation>
        <location evidence="1">Golgi apparatus membrane</location>
        <topology evidence="1">Single-pass type II membrane protein</topology>
    </subcellularLocation>
</comment>
<evidence type="ECO:0000256" key="5">
    <source>
        <dbReference type="ARBA" id="ARBA00023034"/>
    </source>
</evidence>
<dbReference type="InterPro" id="IPR052086">
    <property type="entry name" value="Mannan_Polymerase_Subunit"/>
</dbReference>
<feature type="region of interest" description="Disordered" evidence="8">
    <location>
        <begin position="1851"/>
        <end position="1871"/>
    </location>
</feature>
<evidence type="ECO:0000313" key="12">
    <source>
        <dbReference type="Proteomes" id="UP001280581"/>
    </source>
</evidence>
<dbReference type="Gene3D" id="1.10.220.20">
    <property type="match status" value="1"/>
</dbReference>
<comment type="similarity">
    <text evidence="7">Belongs to the ANP1/MMN9/VAN1 family.</text>
</comment>
<dbReference type="FunFam" id="3.90.550.10:FF:000017">
    <property type="entry name" value="Mannan polymerase II complex ANP1 subunit"/>
    <property type="match status" value="1"/>
</dbReference>
<feature type="region of interest" description="Disordered" evidence="8">
    <location>
        <begin position="2092"/>
        <end position="2130"/>
    </location>
</feature>